<dbReference type="Proteomes" id="UP000825438">
    <property type="component" value="Chromosome IV"/>
</dbReference>
<name>A0A8F3AHR8_CANAR</name>
<dbReference type="Gene3D" id="2.60.40.1390">
    <property type="entry name" value="NDT80 DNA-binding domain"/>
    <property type="match status" value="1"/>
</dbReference>
<dbReference type="InterPro" id="IPR052605">
    <property type="entry name" value="Fungal_trans_regulator"/>
</dbReference>
<keyword evidence="1" id="KW-0238">DNA-binding</keyword>
<dbReference type="CDD" id="cd01725">
    <property type="entry name" value="LSm2"/>
    <property type="match status" value="1"/>
</dbReference>
<feature type="compositionally biased region" description="Polar residues" evidence="2">
    <location>
        <begin position="309"/>
        <end position="320"/>
    </location>
</feature>
<reference evidence="4" key="1">
    <citation type="submission" date="2021-06" db="EMBL/GenBank/DDBJ databases">
        <title>Candida auris outbreak in lebanese hospital.</title>
        <authorList>
            <person name="Finianos M."/>
        </authorList>
    </citation>
    <scope>NUCLEOTIDE SEQUENCE</scope>
    <source>
        <strain evidence="4">CA7LBN</strain>
    </source>
</reference>
<dbReference type="AlphaFoldDB" id="A0A8F3AHR8"/>
<dbReference type="Pfam" id="PF01423">
    <property type="entry name" value="LSM"/>
    <property type="match status" value="1"/>
</dbReference>
<dbReference type="Gene3D" id="2.30.30.100">
    <property type="match status" value="1"/>
</dbReference>
<dbReference type="InterPro" id="IPR024061">
    <property type="entry name" value="NDT80_DNA-bd_dom"/>
</dbReference>
<dbReference type="GO" id="GO:0045944">
    <property type="term" value="P:positive regulation of transcription by RNA polymerase II"/>
    <property type="evidence" value="ECO:0007669"/>
    <property type="project" value="TreeGrafter"/>
</dbReference>
<dbReference type="InterPro" id="IPR016654">
    <property type="entry name" value="U6_snRNA_Lsm2"/>
</dbReference>
<dbReference type="EMBL" id="CP076752">
    <property type="protein sequence ID" value="QWW24480.1"/>
    <property type="molecule type" value="Genomic_DNA"/>
</dbReference>
<dbReference type="GO" id="GO:0000228">
    <property type="term" value="C:nuclear chromosome"/>
    <property type="evidence" value="ECO:0007669"/>
    <property type="project" value="TreeGrafter"/>
</dbReference>
<dbReference type="GO" id="GO:0003700">
    <property type="term" value="F:DNA-binding transcription factor activity"/>
    <property type="evidence" value="ECO:0007669"/>
    <property type="project" value="InterPro"/>
</dbReference>
<dbReference type="Pfam" id="PF05224">
    <property type="entry name" value="NDT80_PhoG"/>
    <property type="match status" value="1"/>
</dbReference>
<organism evidence="4">
    <name type="scientific">Candidozyma auris</name>
    <name type="common">Yeast</name>
    <name type="synonym">Candida auris</name>
    <dbReference type="NCBI Taxonomy" id="498019"/>
    <lineage>
        <taxon>Eukaryota</taxon>
        <taxon>Fungi</taxon>
        <taxon>Dikarya</taxon>
        <taxon>Ascomycota</taxon>
        <taxon>Saccharomycotina</taxon>
        <taxon>Pichiomycetes</taxon>
        <taxon>Metschnikowiaceae</taxon>
        <taxon>Candidozyma</taxon>
    </lineage>
</organism>
<dbReference type="InterPro" id="IPR008967">
    <property type="entry name" value="p53-like_TF_DNA-bd_sf"/>
</dbReference>
<protein>
    <recommendedName>
        <fullName evidence="3">Sm domain-containing protein</fullName>
    </recommendedName>
</protein>
<dbReference type="InterPro" id="IPR010920">
    <property type="entry name" value="LSM_dom_sf"/>
</dbReference>
<sequence>MTPNMISEDVSTLEQVKKRSAPRAGTQFRIGPPFVPTVSMCSLVTDSGRKVEPIIMARSDRGFEKENEAWIAYRRNYFSLVAAFYFQNESLEACSDNCFYCIDKSGVKHTVSYFKIGIYDVCPDTGELTNTLVQHTSKRDKGPQFDPPVYNAVLGILPSHDFMKSISNIRNMSRLHECHKKFFLTDLERQSVGKGILGNYPAAESIARVARYERMQFSKSSSQLSGVNRALKLVVRLMCVIENGESILVAAAETPTLTIRGRSPMSYIPKSLADSSFDKENLVSSSCKKRSEKSERPSYMGRKLPSRPPNKNTNSDNSPIRITIKDMISSPYESSTPKKKEYMVSFKITPWKLHIDNSLHHLVPHDPAKVSLDIPGSPMTSMPTTPVDTFEDVSRGVSPPASIHSDPMVHDRQVKLVNALKEYKQVSSQMIKLDPAHSCELDLPVPLTGVCFATETTSIPRIERSSFYRSPPQTLGQPIVHCKHGCKMRVTREMEEFSEQIKRDPDICSPTTTFFDENSDSSLLRFRNSLSRIKSQVIHSPPTSCDHASTTLTQFSTTAVEDFFKTLVDQEIILELKNDIEIKGTLRSVDQYLNLKLDNVSTVNENKYPHLKAVKNLFVRGSTVRYVHMSASAVDCTLLQDASRREAMAQAGK</sequence>
<dbReference type="GO" id="GO:0006397">
    <property type="term" value="P:mRNA processing"/>
    <property type="evidence" value="ECO:0007669"/>
    <property type="project" value="InterPro"/>
</dbReference>
<dbReference type="GO" id="GO:0032991">
    <property type="term" value="C:protein-containing complex"/>
    <property type="evidence" value="ECO:0007669"/>
    <property type="project" value="UniProtKB-ARBA"/>
</dbReference>
<dbReference type="GO" id="GO:0051321">
    <property type="term" value="P:meiotic cell cycle"/>
    <property type="evidence" value="ECO:0007669"/>
    <property type="project" value="TreeGrafter"/>
</dbReference>
<dbReference type="InterPro" id="IPR001163">
    <property type="entry name" value="Sm_dom_euk/arc"/>
</dbReference>
<dbReference type="InterPro" id="IPR037141">
    <property type="entry name" value="NDT80_DNA-bd_dom_sf"/>
</dbReference>
<evidence type="ECO:0000256" key="1">
    <source>
        <dbReference type="ARBA" id="ARBA00023125"/>
    </source>
</evidence>
<proteinExistence type="predicted"/>
<gene>
    <name evidence="4" type="ORF">CA7LBN_003337</name>
</gene>
<dbReference type="SMART" id="SM00651">
    <property type="entry name" value="Sm"/>
    <property type="match status" value="1"/>
</dbReference>
<dbReference type="PANTHER" id="PTHR35144:SF2">
    <property type="entry name" value="MEIOSIS-SPECIFIC TRANSCRIPTION FACTOR NDT80"/>
    <property type="match status" value="1"/>
</dbReference>
<dbReference type="FunFam" id="2.30.30.100:FF:000053">
    <property type="entry name" value="U6 snRNA-associated Sm-like protein LSm2"/>
    <property type="match status" value="1"/>
</dbReference>
<evidence type="ECO:0000259" key="3">
    <source>
        <dbReference type="SMART" id="SM00651"/>
    </source>
</evidence>
<dbReference type="SUPFAM" id="SSF50182">
    <property type="entry name" value="Sm-like ribonucleoproteins"/>
    <property type="match status" value="1"/>
</dbReference>
<accession>A0A8F3AHR8</accession>
<dbReference type="PANTHER" id="PTHR35144">
    <property type="entry name" value="MEIOSIS-SPECIFIC TRANSCRIPTION FACTOR NDT80"/>
    <property type="match status" value="1"/>
</dbReference>
<dbReference type="SUPFAM" id="SSF49417">
    <property type="entry name" value="p53-like transcription factors"/>
    <property type="match status" value="1"/>
</dbReference>
<evidence type="ECO:0000313" key="4">
    <source>
        <dbReference type="EMBL" id="QWW24480.1"/>
    </source>
</evidence>
<feature type="region of interest" description="Disordered" evidence="2">
    <location>
        <begin position="283"/>
        <end position="322"/>
    </location>
</feature>
<dbReference type="GO" id="GO:0003677">
    <property type="term" value="F:DNA binding"/>
    <property type="evidence" value="ECO:0007669"/>
    <property type="project" value="UniProtKB-KW"/>
</dbReference>
<feature type="domain" description="Sm" evidence="3">
    <location>
        <begin position="562"/>
        <end position="629"/>
    </location>
</feature>
<evidence type="ECO:0000256" key="2">
    <source>
        <dbReference type="SAM" id="MobiDB-lite"/>
    </source>
</evidence>